<dbReference type="AlphaFoldDB" id="A0A4R5PKS4"/>
<reference evidence="2 3" key="1">
    <citation type="journal article" date="2013" name="Int. J. Syst. Evol. Microbiol.">
        <title>Hoeflea suaedae sp. nov., an endophytic bacterium isolated from the root of the halophyte Suaeda maritima.</title>
        <authorList>
            <person name="Chung E.J."/>
            <person name="Park J.A."/>
            <person name="Pramanik P."/>
            <person name="Bibi F."/>
            <person name="Jeon C.O."/>
            <person name="Chung Y.R."/>
        </authorList>
    </citation>
    <scope>NUCLEOTIDE SEQUENCE [LARGE SCALE GENOMIC DNA]</scope>
    <source>
        <strain evidence="2 3">YC6898</strain>
    </source>
</reference>
<dbReference type="OrthoDB" id="7949130at2"/>
<dbReference type="PIRSF" id="PIRSF033239">
    <property type="entry name" value="ExoD"/>
    <property type="match status" value="1"/>
</dbReference>
<keyword evidence="1" id="KW-0472">Membrane</keyword>
<evidence type="ECO:0000313" key="3">
    <source>
        <dbReference type="Proteomes" id="UP000295131"/>
    </source>
</evidence>
<keyword evidence="3" id="KW-1185">Reference proteome</keyword>
<dbReference type="InterPro" id="IPR010331">
    <property type="entry name" value="ExoD"/>
</dbReference>
<feature type="transmembrane region" description="Helical" evidence="1">
    <location>
        <begin position="123"/>
        <end position="140"/>
    </location>
</feature>
<dbReference type="Proteomes" id="UP000295131">
    <property type="component" value="Unassembled WGS sequence"/>
</dbReference>
<comment type="caution">
    <text evidence="2">The sequence shown here is derived from an EMBL/GenBank/DDBJ whole genome shotgun (WGS) entry which is preliminary data.</text>
</comment>
<feature type="transmembrane region" description="Helical" evidence="1">
    <location>
        <begin position="168"/>
        <end position="187"/>
    </location>
</feature>
<keyword evidence="1" id="KW-0812">Transmembrane</keyword>
<dbReference type="PANTHER" id="PTHR41795:SF1">
    <property type="entry name" value="EXOPOLYSACCHARIDE SYNTHESIS PROTEIN"/>
    <property type="match status" value="1"/>
</dbReference>
<sequence>MGEITGVLEAVRNAGDGDDVTLSDILDTAGEHSLTAVLLVPALIVVTPLSGIPGFSSILGLAIALISAQILLGRRHLWMPAWITRRSLTRERLQRGVDWLGKPARFIDTITGQRLTLLVHRPVASILHLACLLCGLAMPFLEFVPFSSSVLGAAVSLIAIALLARDGLFALVAVLLVGGAGSLPFLLATQAG</sequence>
<keyword evidence="1" id="KW-1133">Transmembrane helix</keyword>
<evidence type="ECO:0000313" key="2">
    <source>
        <dbReference type="EMBL" id="TDH35834.1"/>
    </source>
</evidence>
<feature type="transmembrane region" description="Helical" evidence="1">
    <location>
        <begin position="146"/>
        <end position="163"/>
    </location>
</feature>
<dbReference type="EMBL" id="SMSI01000002">
    <property type="protein sequence ID" value="TDH35834.1"/>
    <property type="molecule type" value="Genomic_DNA"/>
</dbReference>
<protein>
    <submittedName>
        <fullName evidence="2">Exopolysaccharide biosynthesis protein</fullName>
    </submittedName>
</protein>
<accession>A0A4R5PKS4</accession>
<dbReference type="Pfam" id="PF06055">
    <property type="entry name" value="ExoD"/>
    <property type="match status" value="1"/>
</dbReference>
<gene>
    <name evidence="2" type="ORF">E2A64_10950</name>
</gene>
<name>A0A4R5PKS4_9HYPH</name>
<organism evidence="2 3">
    <name type="scientific">Pseudohoeflea suaedae</name>
    <dbReference type="NCBI Taxonomy" id="877384"/>
    <lineage>
        <taxon>Bacteria</taxon>
        <taxon>Pseudomonadati</taxon>
        <taxon>Pseudomonadota</taxon>
        <taxon>Alphaproteobacteria</taxon>
        <taxon>Hyphomicrobiales</taxon>
        <taxon>Rhizobiaceae</taxon>
        <taxon>Pseudohoeflea</taxon>
    </lineage>
</organism>
<evidence type="ECO:0000256" key="1">
    <source>
        <dbReference type="SAM" id="Phobius"/>
    </source>
</evidence>
<proteinExistence type="predicted"/>
<feature type="transmembrane region" description="Helical" evidence="1">
    <location>
        <begin position="52"/>
        <end position="72"/>
    </location>
</feature>
<dbReference type="RefSeq" id="WP_133284534.1">
    <property type="nucleotide sequence ID" value="NZ_SMSI01000002.1"/>
</dbReference>
<dbReference type="PANTHER" id="PTHR41795">
    <property type="entry name" value="EXOPOLYSACCHARIDE SYNTHESIS PROTEIN"/>
    <property type="match status" value="1"/>
</dbReference>